<evidence type="ECO:0000256" key="2">
    <source>
        <dbReference type="ARBA" id="ARBA00022737"/>
    </source>
</evidence>
<sequence length="301" mass="32760">MHKMCSQVTVGSSNVGGYPRSGSLVETDWLEANIDNQTLRIFDCSAYFHADPGTGINNWRNGHIPGSAYVDLLEDLSDSDSDLPLMMPTPERFSQVMGGLGLGRGTTAVLYDDTDNICAARLWWMLHANGFNDAVVLNGGWRKWSMEHRRVTLEQPGWCKAEFPLQPASTVFVDKQAVLKNLQTNRALLIDALAPEIFDGSLQRYARPGHIPGSINVPAKALVDSKTMAFLPAVALRKIFSEAGLSVFRPTISYCGGGLAACSVAFALHLLGADNITGYDASLFEWAADPTLPLETGKVER</sequence>
<dbReference type="InterPro" id="IPR036873">
    <property type="entry name" value="Rhodanese-like_dom_sf"/>
</dbReference>
<organism evidence="4">
    <name type="scientific">uncultured Desulfovibrio sp</name>
    <dbReference type="NCBI Taxonomy" id="167968"/>
    <lineage>
        <taxon>Bacteria</taxon>
        <taxon>Pseudomonadati</taxon>
        <taxon>Thermodesulfobacteriota</taxon>
        <taxon>Desulfovibrionia</taxon>
        <taxon>Desulfovibrionales</taxon>
        <taxon>Desulfovibrionaceae</taxon>
        <taxon>Desulfovibrio</taxon>
        <taxon>environmental samples</taxon>
    </lineage>
</organism>
<gene>
    <name evidence="4" type="ORF">KM92DES2_10641</name>
</gene>
<feature type="domain" description="Rhodanese" evidence="3">
    <location>
        <begin position="59"/>
        <end position="153"/>
    </location>
</feature>
<dbReference type="SMART" id="SM00450">
    <property type="entry name" value="RHOD"/>
    <property type="match status" value="2"/>
</dbReference>
<dbReference type="PROSITE" id="PS50206">
    <property type="entry name" value="RHODANESE_3"/>
    <property type="match status" value="2"/>
</dbReference>
<feature type="domain" description="Rhodanese" evidence="3">
    <location>
        <begin position="183"/>
        <end position="295"/>
    </location>
</feature>
<dbReference type="PANTHER" id="PTHR11364">
    <property type="entry name" value="THIOSULFATE SULFERTANSFERASE"/>
    <property type="match status" value="1"/>
</dbReference>
<evidence type="ECO:0000259" key="3">
    <source>
        <dbReference type="PROSITE" id="PS50206"/>
    </source>
</evidence>
<dbReference type="AlphaFoldDB" id="A0A212J775"/>
<dbReference type="GO" id="GO:0004792">
    <property type="term" value="F:thiosulfate-cyanide sulfurtransferase activity"/>
    <property type="evidence" value="ECO:0007669"/>
    <property type="project" value="TreeGrafter"/>
</dbReference>
<protein>
    <submittedName>
        <fullName evidence="4">Thiosulfate sulfurtransferase</fullName>
    </submittedName>
</protein>
<dbReference type="PANTHER" id="PTHR11364:SF27">
    <property type="entry name" value="SULFURTRANSFERASE"/>
    <property type="match status" value="1"/>
</dbReference>
<accession>A0A212J775</accession>
<dbReference type="Pfam" id="PF00581">
    <property type="entry name" value="Rhodanese"/>
    <property type="match status" value="2"/>
</dbReference>
<dbReference type="InterPro" id="IPR045078">
    <property type="entry name" value="TST/MPST-like"/>
</dbReference>
<keyword evidence="1 4" id="KW-0808">Transferase</keyword>
<reference evidence="4" key="1">
    <citation type="submission" date="2016-04" db="EMBL/GenBank/DDBJ databases">
        <authorList>
            <person name="Evans L.H."/>
            <person name="Alamgir A."/>
            <person name="Owens N."/>
            <person name="Weber N.D."/>
            <person name="Virtaneva K."/>
            <person name="Barbian K."/>
            <person name="Babar A."/>
            <person name="Rosenke K."/>
        </authorList>
    </citation>
    <scope>NUCLEOTIDE SEQUENCE</scope>
    <source>
        <strain evidence="4">92-2</strain>
    </source>
</reference>
<dbReference type="SUPFAM" id="SSF52821">
    <property type="entry name" value="Rhodanese/Cell cycle control phosphatase"/>
    <property type="match status" value="2"/>
</dbReference>
<name>A0A212J775_9BACT</name>
<dbReference type="Gene3D" id="3.40.250.10">
    <property type="entry name" value="Rhodanese-like domain"/>
    <property type="match status" value="2"/>
</dbReference>
<dbReference type="EMBL" id="FLUP01000001">
    <property type="protein sequence ID" value="SBV95276.1"/>
    <property type="molecule type" value="Genomic_DNA"/>
</dbReference>
<dbReference type="CDD" id="cd01449">
    <property type="entry name" value="TST_Repeat_2"/>
    <property type="match status" value="1"/>
</dbReference>
<evidence type="ECO:0000256" key="1">
    <source>
        <dbReference type="ARBA" id="ARBA00022679"/>
    </source>
</evidence>
<dbReference type="RefSeq" id="WP_227117830.1">
    <property type="nucleotide sequence ID" value="NZ_LT598928.1"/>
</dbReference>
<proteinExistence type="predicted"/>
<dbReference type="InterPro" id="IPR001763">
    <property type="entry name" value="Rhodanese-like_dom"/>
</dbReference>
<evidence type="ECO:0000313" key="4">
    <source>
        <dbReference type="EMBL" id="SBV95276.1"/>
    </source>
</evidence>
<keyword evidence="2" id="KW-0677">Repeat</keyword>
<dbReference type="CDD" id="cd01448">
    <property type="entry name" value="TST_Repeat_1"/>
    <property type="match status" value="1"/>
</dbReference>